<comment type="caution">
    <text evidence="2">The sequence shown here is derived from an EMBL/GenBank/DDBJ whole genome shotgun (WGS) entry which is preliminary data.</text>
</comment>
<evidence type="ECO:0000256" key="1">
    <source>
        <dbReference type="SAM" id="MobiDB-lite"/>
    </source>
</evidence>
<accession>A0A163WIU1</accession>
<reference evidence="3" key="1">
    <citation type="submission" date="2016-04" db="EMBL/GenBank/DDBJ databases">
        <authorList>
            <person name="Strapagiel D."/>
            <person name="Borowka P."/>
            <person name="Marciniak B."/>
            <person name="Bakula Z."/>
            <person name="Van Ingen J."/>
            <person name="Safianowska A."/>
            <person name="Dziadek J."/>
            <person name="Jagielski T."/>
        </authorList>
    </citation>
    <scope>NUCLEOTIDE SEQUENCE [LARGE SCALE GENOMIC DNA]</scope>
    <source>
        <strain evidence="3">1010001458</strain>
    </source>
</reference>
<dbReference type="Proteomes" id="UP000077342">
    <property type="component" value="Unassembled WGS sequence"/>
</dbReference>
<gene>
    <name evidence="2" type="ORF">A4G28_13645</name>
</gene>
<evidence type="ECO:0000313" key="3">
    <source>
        <dbReference type="Proteomes" id="UP000077342"/>
    </source>
</evidence>
<feature type="region of interest" description="Disordered" evidence="1">
    <location>
        <begin position="1"/>
        <end position="25"/>
    </location>
</feature>
<protein>
    <submittedName>
        <fullName evidence="2">Uncharacterized protein</fullName>
    </submittedName>
</protein>
<proteinExistence type="predicted"/>
<evidence type="ECO:0000313" key="2">
    <source>
        <dbReference type="EMBL" id="KZS58385.1"/>
    </source>
</evidence>
<sequence>MLLCSKPSEVVGPPAGAGPSPASPTAVCVKSVGGGPGSSPAVTWRTGSETNIEPLLPQLLVSERPRQADGIQQNARNVGSLV</sequence>
<feature type="compositionally biased region" description="Low complexity" evidence="1">
    <location>
        <begin position="7"/>
        <end position="25"/>
    </location>
</feature>
<keyword evidence="3" id="KW-1185">Reference proteome</keyword>
<dbReference type="AlphaFoldDB" id="A0A163WIU1"/>
<name>A0A163WIU1_9MYCO</name>
<organism evidence="2 3">
    <name type="scientific">Mycobacterium ostraviense</name>
    <dbReference type="NCBI Taxonomy" id="2738409"/>
    <lineage>
        <taxon>Bacteria</taxon>
        <taxon>Bacillati</taxon>
        <taxon>Actinomycetota</taxon>
        <taxon>Actinomycetes</taxon>
        <taxon>Mycobacteriales</taxon>
        <taxon>Mycobacteriaceae</taxon>
        <taxon>Mycobacterium</taxon>
    </lineage>
</organism>
<dbReference type="EMBL" id="LWCI01000150">
    <property type="protein sequence ID" value="KZS58385.1"/>
    <property type="molecule type" value="Genomic_DNA"/>
</dbReference>